<keyword evidence="12" id="KW-1185">Reference proteome</keyword>
<dbReference type="OrthoDB" id="9787650at2"/>
<dbReference type="InterPro" id="IPR003754">
    <property type="entry name" value="4pyrrol_synth_uPrphyn_synth"/>
</dbReference>
<feature type="domain" description="Tetrapyrrole biosynthesis uroporphyrinogen III synthase" evidence="10">
    <location>
        <begin position="19"/>
        <end position="242"/>
    </location>
</feature>
<keyword evidence="4 9" id="KW-0456">Lyase</keyword>
<name>A0A420EN49_9ALTE</name>
<dbReference type="InterPro" id="IPR036108">
    <property type="entry name" value="4pyrrol_syn_uPrphyn_synt_sf"/>
</dbReference>
<dbReference type="Gene3D" id="3.40.50.10090">
    <property type="match status" value="2"/>
</dbReference>
<dbReference type="GO" id="GO:0006782">
    <property type="term" value="P:protoporphyrinogen IX biosynthetic process"/>
    <property type="evidence" value="ECO:0007669"/>
    <property type="project" value="UniProtKB-UniRule"/>
</dbReference>
<dbReference type="RefSeq" id="WP_120352913.1">
    <property type="nucleotide sequence ID" value="NZ_RAQO01000001.1"/>
</dbReference>
<organism evidence="11 12">
    <name type="scientific">Alginatibacterium sediminis</name>
    <dbReference type="NCBI Taxonomy" id="2164068"/>
    <lineage>
        <taxon>Bacteria</taxon>
        <taxon>Pseudomonadati</taxon>
        <taxon>Pseudomonadota</taxon>
        <taxon>Gammaproteobacteria</taxon>
        <taxon>Alteromonadales</taxon>
        <taxon>Alteromonadaceae</taxon>
        <taxon>Alginatibacterium</taxon>
    </lineage>
</organism>
<comment type="function">
    <text evidence="6 9">Catalyzes cyclization of the linear tetrapyrrole, hydroxymethylbilane, to the macrocyclic uroporphyrinogen III.</text>
</comment>
<dbReference type="PANTHER" id="PTHR38042">
    <property type="entry name" value="UROPORPHYRINOGEN-III SYNTHASE, CHLOROPLASTIC"/>
    <property type="match status" value="1"/>
</dbReference>
<evidence type="ECO:0000256" key="6">
    <source>
        <dbReference type="ARBA" id="ARBA00037589"/>
    </source>
</evidence>
<evidence type="ECO:0000256" key="9">
    <source>
        <dbReference type="RuleBase" id="RU366031"/>
    </source>
</evidence>
<keyword evidence="5 9" id="KW-0627">Porphyrin biosynthesis</keyword>
<evidence type="ECO:0000256" key="2">
    <source>
        <dbReference type="ARBA" id="ARBA00008133"/>
    </source>
</evidence>
<accession>A0A420EN49</accession>
<dbReference type="GO" id="GO:0006780">
    <property type="term" value="P:uroporphyrinogen III biosynthetic process"/>
    <property type="evidence" value="ECO:0007669"/>
    <property type="project" value="UniProtKB-UniRule"/>
</dbReference>
<evidence type="ECO:0000256" key="3">
    <source>
        <dbReference type="ARBA" id="ARBA00013109"/>
    </source>
</evidence>
<evidence type="ECO:0000256" key="8">
    <source>
        <dbReference type="ARBA" id="ARBA00048617"/>
    </source>
</evidence>
<evidence type="ECO:0000313" key="12">
    <source>
        <dbReference type="Proteomes" id="UP000286482"/>
    </source>
</evidence>
<dbReference type="PANTHER" id="PTHR38042:SF1">
    <property type="entry name" value="UROPORPHYRINOGEN-III SYNTHASE, CHLOROPLASTIC"/>
    <property type="match status" value="1"/>
</dbReference>
<evidence type="ECO:0000256" key="4">
    <source>
        <dbReference type="ARBA" id="ARBA00023239"/>
    </source>
</evidence>
<dbReference type="Proteomes" id="UP000286482">
    <property type="component" value="Unassembled WGS sequence"/>
</dbReference>
<gene>
    <name evidence="11" type="ORF">DBZ36_00230</name>
</gene>
<dbReference type="AlphaFoldDB" id="A0A420EN49"/>
<dbReference type="CDD" id="cd06578">
    <property type="entry name" value="HemD"/>
    <property type="match status" value="1"/>
</dbReference>
<comment type="caution">
    <text evidence="11">The sequence shown here is derived from an EMBL/GenBank/DDBJ whole genome shotgun (WGS) entry which is preliminary data.</text>
</comment>
<proteinExistence type="inferred from homology"/>
<evidence type="ECO:0000259" key="10">
    <source>
        <dbReference type="Pfam" id="PF02602"/>
    </source>
</evidence>
<dbReference type="GO" id="GO:0004852">
    <property type="term" value="F:uroporphyrinogen-III synthase activity"/>
    <property type="evidence" value="ECO:0007669"/>
    <property type="project" value="UniProtKB-UniRule"/>
</dbReference>
<sequence>MKPNVLVLRPEPQNKQCRKVLLEAGYQPIGQPLISFEAGHELKLLPTLLPSYQNINQAIIALSPRAVEYANTHLELNHKSWPLAANYFAVGRATHEAFRRCGIESDIAPTQDSEGLFALLEDTGVDLESVLILRAQDGRENLGEWLRARHTAVRYLCCYLRVSCEIEPQTIEIWPRQINAVLATSGQITKQLCQLSSNVSYQNWRQHCPIVVPSLRVAELAQTLGYYRVVVSDGASDEAMLQALQSLPLLSRKQDER</sequence>
<comment type="catalytic activity">
    <reaction evidence="8 9">
        <text>hydroxymethylbilane = uroporphyrinogen III + H2O</text>
        <dbReference type="Rhea" id="RHEA:18965"/>
        <dbReference type="ChEBI" id="CHEBI:15377"/>
        <dbReference type="ChEBI" id="CHEBI:57308"/>
        <dbReference type="ChEBI" id="CHEBI:57845"/>
        <dbReference type="EC" id="4.2.1.75"/>
    </reaction>
</comment>
<protein>
    <recommendedName>
        <fullName evidence="7 9">Uroporphyrinogen-III synthase</fullName>
        <ecNumber evidence="3 9">4.2.1.75</ecNumber>
    </recommendedName>
</protein>
<evidence type="ECO:0000256" key="7">
    <source>
        <dbReference type="ARBA" id="ARBA00040167"/>
    </source>
</evidence>
<dbReference type="EMBL" id="RAQO01000001">
    <property type="protein sequence ID" value="RKF22110.1"/>
    <property type="molecule type" value="Genomic_DNA"/>
</dbReference>
<comment type="pathway">
    <text evidence="1 9">Porphyrin-containing compound metabolism; protoporphyrin-IX biosynthesis; coproporphyrinogen-III from 5-aminolevulinate: step 3/4.</text>
</comment>
<dbReference type="Pfam" id="PF02602">
    <property type="entry name" value="HEM4"/>
    <property type="match status" value="1"/>
</dbReference>
<comment type="similarity">
    <text evidence="2 9">Belongs to the uroporphyrinogen-III synthase family.</text>
</comment>
<evidence type="ECO:0000256" key="1">
    <source>
        <dbReference type="ARBA" id="ARBA00004772"/>
    </source>
</evidence>
<dbReference type="UniPathway" id="UPA00251">
    <property type="reaction ID" value="UER00320"/>
</dbReference>
<dbReference type="SUPFAM" id="SSF69618">
    <property type="entry name" value="HemD-like"/>
    <property type="match status" value="1"/>
</dbReference>
<dbReference type="EC" id="4.2.1.75" evidence="3 9"/>
<reference evidence="11 12" key="1">
    <citation type="submission" date="2018-09" db="EMBL/GenBank/DDBJ databases">
        <authorList>
            <person name="Wang Z."/>
        </authorList>
    </citation>
    <scope>NUCLEOTIDE SEQUENCE [LARGE SCALE GENOMIC DNA]</scope>
    <source>
        <strain evidence="11 12">ALS 81</strain>
    </source>
</reference>
<evidence type="ECO:0000313" key="11">
    <source>
        <dbReference type="EMBL" id="RKF22110.1"/>
    </source>
</evidence>
<evidence type="ECO:0000256" key="5">
    <source>
        <dbReference type="ARBA" id="ARBA00023244"/>
    </source>
</evidence>
<dbReference type="InterPro" id="IPR039793">
    <property type="entry name" value="UROS/Hem4"/>
</dbReference>